<dbReference type="Pfam" id="PF00026">
    <property type="entry name" value="Asp"/>
    <property type="match status" value="1"/>
</dbReference>
<gene>
    <name evidence="10" type="ORF">HETIRDRAFT_173308</name>
</gene>
<dbReference type="InterPro" id="IPR033121">
    <property type="entry name" value="PEPTIDASE_A1"/>
</dbReference>
<dbReference type="PROSITE" id="PS51767">
    <property type="entry name" value="PEPTIDASE_A1"/>
    <property type="match status" value="1"/>
</dbReference>
<feature type="disulfide bond" evidence="6">
    <location>
        <begin position="135"/>
        <end position="139"/>
    </location>
</feature>
<evidence type="ECO:0000256" key="6">
    <source>
        <dbReference type="PIRSR" id="PIRSR601461-2"/>
    </source>
</evidence>
<feature type="chain" id="PRO_5004844117" evidence="8">
    <location>
        <begin position="19"/>
        <end position="411"/>
    </location>
</feature>
<evidence type="ECO:0000313" key="10">
    <source>
        <dbReference type="EMBL" id="ETW81632.1"/>
    </source>
</evidence>
<keyword evidence="2 7" id="KW-0645">Protease</keyword>
<evidence type="ECO:0000256" key="5">
    <source>
        <dbReference type="PIRSR" id="PIRSR601461-1"/>
    </source>
</evidence>
<dbReference type="Gene3D" id="2.40.70.10">
    <property type="entry name" value="Acid Proteases"/>
    <property type="match status" value="2"/>
</dbReference>
<keyword evidence="8" id="KW-0732">Signal</keyword>
<dbReference type="InParanoid" id="W4K717"/>
<dbReference type="HOGENOM" id="CLU_013253_1_4_1"/>
<keyword evidence="11" id="KW-1185">Reference proteome</keyword>
<protein>
    <submittedName>
        <fullName evidence="10">Aspartic peptidase</fullName>
    </submittedName>
</protein>
<dbReference type="GO" id="GO:0006508">
    <property type="term" value="P:proteolysis"/>
    <property type="evidence" value="ECO:0007669"/>
    <property type="project" value="UniProtKB-KW"/>
</dbReference>
<evidence type="ECO:0000256" key="8">
    <source>
        <dbReference type="SAM" id="SignalP"/>
    </source>
</evidence>
<sequence>MHFSIASVIVALPFLVNASPLVGTPLVGTAIPIAKHSNLRRADGSVNTTALQAQINRSVFKIEKGFSAYKKNIGLNHPLASAIQKKVKRAGRGVPLTNDRSQVWYGSISVGVPAQTYTVEFDTGSSDLILPGPSCDTNCGAHARYAPGSSSTSVNLGKTFTWDTGNSSSISGQQYTDTVSVAGLNATSQALGAAMAYPLSEESPADGVLGMAFQAISDLNASPVFQTLISQSQMTMPVFSFKLAHDNSELFLGGINSQLVKGPLTYVEVTAEGYWQCQLDSLTVDNTEVVTSIEVIIDTGSTSIIGDPDNVAAVYSSIAGAQSAPQYGEGVYTIPCDFNSTIALKFGRYFNIDPRTFNLGPVALGSSTCIGGIASNSALTNQFWILGDVFLQNVYTVFDSSYPKIGFAHLA</sequence>
<dbReference type="GO" id="GO:0004190">
    <property type="term" value="F:aspartic-type endopeptidase activity"/>
    <property type="evidence" value="ECO:0007669"/>
    <property type="project" value="UniProtKB-KW"/>
</dbReference>
<evidence type="ECO:0000256" key="1">
    <source>
        <dbReference type="ARBA" id="ARBA00007447"/>
    </source>
</evidence>
<dbReference type="InterPro" id="IPR034164">
    <property type="entry name" value="Pepsin-like_dom"/>
</dbReference>
<dbReference type="PANTHER" id="PTHR47966:SF51">
    <property type="entry name" value="BETA-SITE APP-CLEAVING ENZYME, ISOFORM A-RELATED"/>
    <property type="match status" value="1"/>
</dbReference>
<organism evidence="10 11">
    <name type="scientific">Heterobasidion irregulare (strain TC 32-1)</name>
    <dbReference type="NCBI Taxonomy" id="747525"/>
    <lineage>
        <taxon>Eukaryota</taxon>
        <taxon>Fungi</taxon>
        <taxon>Dikarya</taxon>
        <taxon>Basidiomycota</taxon>
        <taxon>Agaricomycotina</taxon>
        <taxon>Agaricomycetes</taxon>
        <taxon>Russulales</taxon>
        <taxon>Bondarzewiaceae</taxon>
        <taxon>Heterobasidion</taxon>
        <taxon>Heterobasidion annosum species complex</taxon>
    </lineage>
</organism>
<dbReference type="PROSITE" id="PS00141">
    <property type="entry name" value="ASP_PROTEASE"/>
    <property type="match status" value="1"/>
</dbReference>
<proteinExistence type="inferred from homology"/>
<feature type="domain" description="Peptidase A1" evidence="9">
    <location>
        <begin position="104"/>
        <end position="408"/>
    </location>
</feature>
<keyword evidence="6" id="KW-1015">Disulfide bond</keyword>
<dbReference type="EMBL" id="KI925458">
    <property type="protein sequence ID" value="ETW81632.1"/>
    <property type="molecule type" value="Genomic_DNA"/>
</dbReference>
<evidence type="ECO:0000256" key="3">
    <source>
        <dbReference type="ARBA" id="ARBA00022750"/>
    </source>
</evidence>
<evidence type="ECO:0000313" key="11">
    <source>
        <dbReference type="Proteomes" id="UP000030671"/>
    </source>
</evidence>
<evidence type="ECO:0000256" key="4">
    <source>
        <dbReference type="ARBA" id="ARBA00022801"/>
    </source>
</evidence>
<dbReference type="SUPFAM" id="SSF50630">
    <property type="entry name" value="Acid proteases"/>
    <property type="match status" value="1"/>
</dbReference>
<dbReference type="FunCoup" id="W4K717">
    <property type="interactions" value="40"/>
</dbReference>
<dbReference type="OrthoDB" id="15189at2759"/>
<accession>W4K717</accession>
<comment type="similarity">
    <text evidence="1 7">Belongs to the peptidase A1 family.</text>
</comment>
<feature type="active site" evidence="5">
    <location>
        <position position="298"/>
    </location>
</feature>
<evidence type="ECO:0000259" key="9">
    <source>
        <dbReference type="PROSITE" id="PS51767"/>
    </source>
</evidence>
<feature type="active site" evidence="5">
    <location>
        <position position="122"/>
    </location>
</feature>
<dbReference type="RefSeq" id="XP_009546262.1">
    <property type="nucleotide sequence ID" value="XM_009547967.1"/>
</dbReference>
<dbReference type="InterPro" id="IPR001461">
    <property type="entry name" value="Aspartic_peptidase_A1"/>
</dbReference>
<evidence type="ECO:0000256" key="7">
    <source>
        <dbReference type="RuleBase" id="RU000454"/>
    </source>
</evidence>
<dbReference type="KEGG" id="hir:HETIRDRAFT_173308"/>
<dbReference type="Proteomes" id="UP000030671">
    <property type="component" value="Unassembled WGS sequence"/>
</dbReference>
<dbReference type="PRINTS" id="PR00792">
    <property type="entry name" value="PEPSIN"/>
</dbReference>
<keyword evidence="4 7" id="KW-0378">Hydrolase</keyword>
<reference evidence="10 11" key="1">
    <citation type="journal article" date="2012" name="New Phytol.">
        <title>Insight into trade-off between wood decay and parasitism from the genome of a fungal forest pathogen.</title>
        <authorList>
            <person name="Olson A."/>
            <person name="Aerts A."/>
            <person name="Asiegbu F."/>
            <person name="Belbahri L."/>
            <person name="Bouzid O."/>
            <person name="Broberg A."/>
            <person name="Canback B."/>
            <person name="Coutinho P.M."/>
            <person name="Cullen D."/>
            <person name="Dalman K."/>
            <person name="Deflorio G."/>
            <person name="van Diepen L.T."/>
            <person name="Dunand C."/>
            <person name="Duplessis S."/>
            <person name="Durling M."/>
            <person name="Gonthier P."/>
            <person name="Grimwood J."/>
            <person name="Fossdal C.G."/>
            <person name="Hansson D."/>
            <person name="Henrissat B."/>
            <person name="Hietala A."/>
            <person name="Himmelstrand K."/>
            <person name="Hoffmeister D."/>
            <person name="Hogberg N."/>
            <person name="James T.Y."/>
            <person name="Karlsson M."/>
            <person name="Kohler A."/>
            <person name="Kues U."/>
            <person name="Lee Y.H."/>
            <person name="Lin Y.C."/>
            <person name="Lind M."/>
            <person name="Lindquist E."/>
            <person name="Lombard V."/>
            <person name="Lucas S."/>
            <person name="Lunden K."/>
            <person name="Morin E."/>
            <person name="Murat C."/>
            <person name="Park J."/>
            <person name="Raffaello T."/>
            <person name="Rouze P."/>
            <person name="Salamov A."/>
            <person name="Schmutz J."/>
            <person name="Solheim H."/>
            <person name="Stahlberg J."/>
            <person name="Velez H."/>
            <person name="de Vries R.P."/>
            <person name="Wiebenga A."/>
            <person name="Woodward S."/>
            <person name="Yakovlev I."/>
            <person name="Garbelotto M."/>
            <person name="Martin F."/>
            <person name="Grigoriev I.V."/>
            <person name="Stenlid J."/>
        </authorList>
    </citation>
    <scope>NUCLEOTIDE SEQUENCE [LARGE SCALE GENOMIC DNA]</scope>
    <source>
        <strain evidence="10 11">TC 32-1</strain>
    </source>
</reference>
<dbReference type="AlphaFoldDB" id="W4K717"/>
<dbReference type="InterPro" id="IPR021109">
    <property type="entry name" value="Peptidase_aspartic_dom_sf"/>
</dbReference>
<name>W4K717_HETIT</name>
<dbReference type="eggNOG" id="KOG1339">
    <property type="taxonomic scope" value="Eukaryota"/>
</dbReference>
<dbReference type="CDD" id="cd05471">
    <property type="entry name" value="pepsin_like"/>
    <property type="match status" value="1"/>
</dbReference>
<dbReference type="PANTHER" id="PTHR47966">
    <property type="entry name" value="BETA-SITE APP-CLEAVING ENZYME, ISOFORM A-RELATED"/>
    <property type="match status" value="1"/>
</dbReference>
<dbReference type="GeneID" id="20668434"/>
<keyword evidence="3 7" id="KW-0064">Aspartyl protease</keyword>
<feature type="signal peptide" evidence="8">
    <location>
        <begin position="1"/>
        <end position="18"/>
    </location>
</feature>
<evidence type="ECO:0000256" key="2">
    <source>
        <dbReference type="ARBA" id="ARBA00022670"/>
    </source>
</evidence>
<dbReference type="FunFam" id="2.40.70.10:FF:000115">
    <property type="entry name" value="Lysosomal aspartic protease"/>
    <property type="match status" value="1"/>
</dbReference>
<dbReference type="InterPro" id="IPR001969">
    <property type="entry name" value="Aspartic_peptidase_AS"/>
</dbReference>